<evidence type="ECO:0000313" key="3">
    <source>
        <dbReference type="Proteomes" id="UP000266841"/>
    </source>
</evidence>
<dbReference type="AlphaFoldDB" id="K0TBB4"/>
<sequence length="153" mass="16459">MRKSRIGGCASRGRPDAEEQEGRFATLRPLGRYTVDCETPVRLLLWSLSALHFPPSTHLHIVHPMAAAGETPPPEGRRTREPSGSSAGGDIGDWMRRLRLFPPAYGWDGSHAGAGGGSPPGGGRRGRRERVAAPGRRVLERGLQDAPKQQPAA</sequence>
<evidence type="ECO:0000256" key="1">
    <source>
        <dbReference type="SAM" id="MobiDB-lite"/>
    </source>
</evidence>
<dbReference type="EMBL" id="AGNL01008181">
    <property type="protein sequence ID" value="EJK70686.1"/>
    <property type="molecule type" value="Genomic_DNA"/>
</dbReference>
<feature type="region of interest" description="Disordered" evidence="1">
    <location>
        <begin position="1"/>
        <end position="20"/>
    </location>
</feature>
<evidence type="ECO:0000313" key="2">
    <source>
        <dbReference type="EMBL" id="EJK70686.1"/>
    </source>
</evidence>
<gene>
    <name evidence="2" type="ORF">THAOC_07934</name>
</gene>
<feature type="compositionally biased region" description="Gly residues" evidence="1">
    <location>
        <begin position="112"/>
        <end position="123"/>
    </location>
</feature>
<feature type="region of interest" description="Disordered" evidence="1">
    <location>
        <begin position="64"/>
        <end position="93"/>
    </location>
</feature>
<reference evidence="2 3" key="1">
    <citation type="journal article" date="2012" name="Genome Biol.">
        <title>Genome and low-iron response of an oceanic diatom adapted to chronic iron limitation.</title>
        <authorList>
            <person name="Lommer M."/>
            <person name="Specht M."/>
            <person name="Roy A.S."/>
            <person name="Kraemer L."/>
            <person name="Andreson R."/>
            <person name="Gutowska M.A."/>
            <person name="Wolf J."/>
            <person name="Bergner S.V."/>
            <person name="Schilhabel M.B."/>
            <person name="Klostermeier U.C."/>
            <person name="Beiko R.G."/>
            <person name="Rosenstiel P."/>
            <person name="Hippler M."/>
            <person name="Laroche J."/>
        </authorList>
    </citation>
    <scope>NUCLEOTIDE SEQUENCE [LARGE SCALE GENOMIC DNA]</scope>
    <source>
        <strain evidence="2 3">CCMP1005</strain>
    </source>
</reference>
<feature type="region of interest" description="Disordered" evidence="1">
    <location>
        <begin position="105"/>
        <end position="153"/>
    </location>
</feature>
<name>K0TBB4_THAOC</name>
<accession>K0TBB4</accession>
<proteinExistence type="predicted"/>
<protein>
    <submittedName>
        <fullName evidence="2">Uncharacterized protein</fullName>
    </submittedName>
</protein>
<comment type="caution">
    <text evidence="2">The sequence shown here is derived from an EMBL/GenBank/DDBJ whole genome shotgun (WGS) entry which is preliminary data.</text>
</comment>
<dbReference type="Proteomes" id="UP000266841">
    <property type="component" value="Unassembled WGS sequence"/>
</dbReference>
<keyword evidence="3" id="KW-1185">Reference proteome</keyword>
<organism evidence="2 3">
    <name type="scientific">Thalassiosira oceanica</name>
    <name type="common">Marine diatom</name>
    <dbReference type="NCBI Taxonomy" id="159749"/>
    <lineage>
        <taxon>Eukaryota</taxon>
        <taxon>Sar</taxon>
        <taxon>Stramenopiles</taxon>
        <taxon>Ochrophyta</taxon>
        <taxon>Bacillariophyta</taxon>
        <taxon>Coscinodiscophyceae</taxon>
        <taxon>Thalassiosirophycidae</taxon>
        <taxon>Thalassiosirales</taxon>
        <taxon>Thalassiosiraceae</taxon>
        <taxon>Thalassiosira</taxon>
    </lineage>
</organism>